<dbReference type="RefSeq" id="WP_107991387.1">
    <property type="nucleotide sequence ID" value="NZ_QAYG01000009.1"/>
</dbReference>
<dbReference type="AlphaFoldDB" id="A0A2T5V570"/>
<evidence type="ECO:0000259" key="1">
    <source>
        <dbReference type="Pfam" id="PF12680"/>
    </source>
</evidence>
<dbReference type="Gene3D" id="3.10.450.50">
    <property type="match status" value="1"/>
</dbReference>
<comment type="caution">
    <text evidence="2">The sequence shown here is derived from an EMBL/GenBank/DDBJ whole genome shotgun (WGS) entry which is preliminary data.</text>
</comment>
<dbReference type="InterPro" id="IPR037401">
    <property type="entry name" value="SnoaL-like"/>
</dbReference>
<keyword evidence="3" id="KW-1185">Reference proteome</keyword>
<dbReference type="Proteomes" id="UP000244081">
    <property type="component" value="Unassembled WGS sequence"/>
</dbReference>
<dbReference type="EMBL" id="QAYG01000009">
    <property type="protein sequence ID" value="PTW58873.1"/>
    <property type="molecule type" value="Genomic_DNA"/>
</dbReference>
<dbReference type="OrthoDB" id="9812089at2"/>
<feature type="domain" description="SnoaL-like" evidence="1">
    <location>
        <begin position="28"/>
        <end position="115"/>
    </location>
</feature>
<gene>
    <name evidence="2" type="ORF">C8N35_109178</name>
</gene>
<dbReference type="SUPFAM" id="SSF54427">
    <property type="entry name" value="NTF2-like"/>
    <property type="match status" value="1"/>
</dbReference>
<protein>
    <submittedName>
        <fullName evidence="2">Putative SnoaL-like aldol condensation-catalyzing enzyme</fullName>
    </submittedName>
</protein>
<dbReference type="InterPro" id="IPR032710">
    <property type="entry name" value="NTF2-like_dom_sf"/>
</dbReference>
<proteinExistence type="predicted"/>
<name>A0A2T5V570_9HYPH</name>
<organism evidence="2 3">
    <name type="scientific">Breoghania corrubedonensis</name>
    <dbReference type="NCBI Taxonomy" id="665038"/>
    <lineage>
        <taxon>Bacteria</taxon>
        <taxon>Pseudomonadati</taxon>
        <taxon>Pseudomonadota</taxon>
        <taxon>Alphaproteobacteria</taxon>
        <taxon>Hyphomicrobiales</taxon>
        <taxon>Stappiaceae</taxon>
        <taxon>Breoghania</taxon>
    </lineage>
</organism>
<accession>A0A2T5V570</accession>
<evidence type="ECO:0000313" key="3">
    <source>
        <dbReference type="Proteomes" id="UP000244081"/>
    </source>
</evidence>
<reference evidence="2 3" key="1">
    <citation type="submission" date="2018-04" db="EMBL/GenBank/DDBJ databases">
        <title>Genomic Encyclopedia of Archaeal and Bacterial Type Strains, Phase II (KMG-II): from individual species to whole genera.</title>
        <authorList>
            <person name="Goeker M."/>
        </authorList>
    </citation>
    <scope>NUCLEOTIDE SEQUENCE [LARGE SCALE GENOMIC DNA]</scope>
    <source>
        <strain evidence="2 3">DSM 23382</strain>
    </source>
</reference>
<evidence type="ECO:0000313" key="2">
    <source>
        <dbReference type="EMBL" id="PTW58873.1"/>
    </source>
</evidence>
<sequence length="148" mass="16973">MTYPNPYDPYKRTDLSDNERTLLTFMRDCMHGGDLSLINDMVAEDYIQHTPGIGQGRAGLHAYISQIGHRRPGWRDWRPIQLFASGDFVILHKLLPKVVIADFMRFNADGLMAEHWDVVQPLPEPGYDPMKPSSENLDRFRALFAIAD</sequence>
<dbReference type="Pfam" id="PF12680">
    <property type="entry name" value="SnoaL_2"/>
    <property type="match status" value="1"/>
</dbReference>